<name>A0AAD9PQ29_ACRCE</name>
<keyword evidence="1" id="KW-0812">Transmembrane</keyword>
<dbReference type="AlphaFoldDB" id="A0AAD9PQ29"/>
<dbReference type="PROSITE" id="PS50878">
    <property type="entry name" value="RT_POL"/>
    <property type="match status" value="1"/>
</dbReference>
<dbReference type="CDD" id="cd01650">
    <property type="entry name" value="RT_nLTR_like"/>
    <property type="match status" value="1"/>
</dbReference>
<gene>
    <name evidence="3" type="ORF">P5673_033324</name>
</gene>
<dbReference type="InterPro" id="IPR043502">
    <property type="entry name" value="DNA/RNA_pol_sf"/>
</dbReference>
<feature type="non-terminal residue" evidence="3">
    <location>
        <position position="517"/>
    </location>
</feature>
<feature type="domain" description="Reverse transcriptase" evidence="2">
    <location>
        <begin position="158"/>
        <end position="427"/>
    </location>
</feature>
<feature type="transmembrane region" description="Helical" evidence="1">
    <location>
        <begin position="268"/>
        <end position="289"/>
    </location>
</feature>
<proteinExistence type="predicted"/>
<accession>A0AAD9PQ29</accession>
<keyword evidence="3" id="KW-0808">Transferase</keyword>
<dbReference type="InterPro" id="IPR000477">
    <property type="entry name" value="RT_dom"/>
</dbReference>
<evidence type="ECO:0000313" key="3">
    <source>
        <dbReference type="EMBL" id="KAK2546939.1"/>
    </source>
</evidence>
<dbReference type="Pfam" id="PF00078">
    <property type="entry name" value="RVT_1"/>
    <property type="match status" value="1"/>
</dbReference>
<dbReference type="GO" id="GO:0003964">
    <property type="term" value="F:RNA-directed DNA polymerase activity"/>
    <property type="evidence" value="ECO:0007669"/>
    <property type="project" value="UniProtKB-KW"/>
</dbReference>
<protein>
    <submittedName>
        <fullName evidence="3">RNA-directed DNA polymerase from transposon X-element</fullName>
    </submittedName>
</protein>
<keyword evidence="3" id="KW-0695">RNA-directed DNA polymerase</keyword>
<evidence type="ECO:0000313" key="4">
    <source>
        <dbReference type="Proteomes" id="UP001249851"/>
    </source>
</evidence>
<sequence length="517" mass="58106">ILDDQVQGAIRKFLVKQRQTIKVRQTYDTPASNPNTATPDLERNSKIRILQHSVDDGATNNRLMQNKREDETYFIPRPADSLNHVSDPPNWERIADYVDSKLPSGVSHCIPPISENLVRSSLQQLSSGKATGLDDLSSYFLKTAASSISPSLTAIFNLSISSGIFPDLWKTAKVSPLHKDGSLFDRSNYRPISVLAVVSNILERHVHQTFYNFLSQHELLLDSQFGFRSSRSCELAIVDLSDNILTNMDNKVLNGLLKRLTLWIIIRYLINFVFMVVPILPWLGFALIYPGVLKKTQFRGTLSEALPVSAGVPQGSILGPLFFIIHINDLPLALHSDVTSTMFADDTSVLVRGLFISSVSNQLNEVARTISTWADNNRMSLNTTKTKSLLITTLQKRRTLTSSALNIQTDGRSIEQVDYAKLLGVMIDSDMSWEHHIDTICCIISSRLSLLRRIKPYLNFDSALRFYNSCVNSYFIYCSAAWVTVPTISSCDSFVFRSVQGVYSLMPTSLRLLFIYF</sequence>
<dbReference type="PANTHER" id="PTHR33332">
    <property type="entry name" value="REVERSE TRANSCRIPTASE DOMAIN-CONTAINING PROTEIN"/>
    <property type="match status" value="1"/>
</dbReference>
<evidence type="ECO:0000259" key="2">
    <source>
        <dbReference type="PROSITE" id="PS50878"/>
    </source>
</evidence>
<reference evidence="3" key="1">
    <citation type="journal article" date="2023" name="G3 (Bethesda)">
        <title>Whole genome assembly and annotation of the endangered Caribbean coral Acropora cervicornis.</title>
        <authorList>
            <person name="Selwyn J.D."/>
            <person name="Vollmer S.V."/>
        </authorList>
    </citation>
    <scope>NUCLEOTIDE SEQUENCE</scope>
    <source>
        <strain evidence="3">K2</strain>
    </source>
</reference>
<dbReference type="SUPFAM" id="SSF56672">
    <property type="entry name" value="DNA/RNA polymerases"/>
    <property type="match status" value="1"/>
</dbReference>
<organism evidence="3 4">
    <name type="scientific">Acropora cervicornis</name>
    <name type="common">Staghorn coral</name>
    <dbReference type="NCBI Taxonomy" id="6130"/>
    <lineage>
        <taxon>Eukaryota</taxon>
        <taxon>Metazoa</taxon>
        <taxon>Cnidaria</taxon>
        <taxon>Anthozoa</taxon>
        <taxon>Hexacorallia</taxon>
        <taxon>Scleractinia</taxon>
        <taxon>Astrocoeniina</taxon>
        <taxon>Acroporidae</taxon>
        <taxon>Acropora</taxon>
    </lineage>
</organism>
<comment type="caution">
    <text evidence="3">The sequence shown here is derived from an EMBL/GenBank/DDBJ whole genome shotgun (WGS) entry which is preliminary data.</text>
</comment>
<dbReference type="Proteomes" id="UP001249851">
    <property type="component" value="Unassembled WGS sequence"/>
</dbReference>
<evidence type="ECO:0000256" key="1">
    <source>
        <dbReference type="SAM" id="Phobius"/>
    </source>
</evidence>
<keyword evidence="4" id="KW-1185">Reference proteome</keyword>
<keyword evidence="1" id="KW-0472">Membrane</keyword>
<dbReference type="EMBL" id="JARQWQ010000239">
    <property type="protein sequence ID" value="KAK2546939.1"/>
    <property type="molecule type" value="Genomic_DNA"/>
</dbReference>
<keyword evidence="1" id="KW-1133">Transmembrane helix</keyword>
<keyword evidence="3" id="KW-0548">Nucleotidyltransferase</keyword>
<reference evidence="3" key="2">
    <citation type="journal article" date="2023" name="Science">
        <title>Genomic signatures of disease resistance in endangered staghorn corals.</title>
        <authorList>
            <person name="Vollmer S.V."/>
            <person name="Selwyn J.D."/>
            <person name="Despard B.A."/>
            <person name="Roesel C.L."/>
        </authorList>
    </citation>
    <scope>NUCLEOTIDE SEQUENCE</scope>
    <source>
        <strain evidence="3">K2</strain>
    </source>
</reference>